<dbReference type="EMBL" id="CP157484">
    <property type="protein sequence ID" value="XBO37841.1"/>
    <property type="molecule type" value="Genomic_DNA"/>
</dbReference>
<dbReference type="RefSeq" id="WP_406854668.1">
    <property type="nucleotide sequence ID" value="NZ_CP157484.1"/>
</dbReference>
<evidence type="ECO:0000313" key="2">
    <source>
        <dbReference type="EMBL" id="XBO37841.1"/>
    </source>
</evidence>
<sequence>MTKQRLALLCPRVRDAVAASHWTPSIRDVAGVPKQNAGPEWKLPQTAATPPTSLTLN</sequence>
<evidence type="ECO:0000256" key="1">
    <source>
        <dbReference type="SAM" id="MobiDB-lite"/>
    </source>
</evidence>
<reference evidence="2" key="1">
    <citation type="submission" date="2024-05" db="EMBL/GenBank/DDBJ databases">
        <authorList>
            <person name="Kim S."/>
            <person name="Heo J."/>
            <person name="Choi H."/>
            <person name="Choi Y."/>
            <person name="Kwon S.-W."/>
            <person name="Kim Y."/>
        </authorList>
    </citation>
    <scope>NUCLEOTIDE SEQUENCE</scope>
    <source>
        <strain evidence="2">KACC 23698</strain>
    </source>
</reference>
<dbReference type="AlphaFoldDB" id="A0AAU7JC46"/>
<feature type="region of interest" description="Disordered" evidence="1">
    <location>
        <begin position="29"/>
        <end position="57"/>
    </location>
</feature>
<accession>A0AAU7JC46</accession>
<proteinExistence type="predicted"/>
<organism evidence="2">
    <name type="scientific">Alsobacter sp. KACC 23698</name>
    <dbReference type="NCBI Taxonomy" id="3149229"/>
    <lineage>
        <taxon>Bacteria</taxon>
        <taxon>Pseudomonadati</taxon>
        <taxon>Pseudomonadota</taxon>
        <taxon>Alphaproteobacteria</taxon>
        <taxon>Hyphomicrobiales</taxon>
        <taxon>Alsobacteraceae</taxon>
        <taxon>Alsobacter</taxon>
    </lineage>
</organism>
<feature type="compositionally biased region" description="Polar residues" evidence="1">
    <location>
        <begin position="46"/>
        <end position="57"/>
    </location>
</feature>
<name>A0AAU7JC46_9HYPH</name>
<gene>
    <name evidence="2" type="ORF">ABEG18_19260</name>
</gene>
<protein>
    <submittedName>
        <fullName evidence="2">Uncharacterized protein</fullName>
    </submittedName>
</protein>